<feature type="region of interest" description="Disordered" evidence="1">
    <location>
        <begin position="39"/>
        <end position="120"/>
    </location>
</feature>
<comment type="caution">
    <text evidence="2">The sequence shown here is derived from an EMBL/GenBank/DDBJ whole genome shotgun (WGS) entry which is preliminary data.</text>
</comment>
<reference evidence="2 3" key="1">
    <citation type="submission" date="2024-09" db="EMBL/GenBank/DDBJ databases">
        <title>Genome sequencing and assembly of Phytophthora oleae, isolate VK10A, causative agent of rot of olive drupes.</title>
        <authorList>
            <person name="Conti Taguali S."/>
            <person name="Riolo M."/>
            <person name="La Spada F."/>
            <person name="Cacciola S.O."/>
            <person name="Dionisio G."/>
        </authorList>
    </citation>
    <scope>NUCLEOTIDE SEQUENCE [LARGE SCALE GENOMIC DNA]</scope>
    <source>
        <strain evidence="2 3">VK10A</strain>
    </source>
</reference>
<feature type="compositionally biased region" description="Basic and acidic residues" evidence="1">
    <location>
        <begin position="43"/>
        <end position="53"/>
    </location>
</feature>
<accession>A0ABD3EVM5</accession>
<evidence type="ECO:0000256" key="1">
    <source>
        <dbReference type="SAM" id="MobiDB-lite"/>
    </source>
</evidence>
<feature type="compositionally biased region" description="Basic and acidic residues" evidence="1">
    <location>
        <begin position="60"/>
        <end position="81"/>
    </location>
</feature>
<proteinExistence type="predicted"/>
<sequence length="175" mass="19745">MEDTGSVASLQKKDQLHQTTDLYDIVGDDGDADSVAELEVEATSEKNQHESAKAMRVKVKATDEGSREDTRRLSAKRKEDEIVLSADDDEEDKEDAPTSKKPKLSTRTREQQWISKDEKEQQATFAREIIGIRFFATATSTEGEHEYPFGFFLAVRGLGDIHCLPIIDSMIYKMQ</sequence>
<feature type="compositionally biased region" description="Basic and acidic residues" evidence="1">
    <location>
        <begin position="107"/>
        <end position="120"/>
    </location>
</feature>
<evidence type="ECO:0000313" key="3">
    <source>
        <dbReference type="Proteomes" id="UP001632037"/>
    </source>
</evidence>
<dbReference type="Proteomes" id="UP001632037">
    <property type="component" value="Unassembled WGS sequence"/>
</dbReference>
<keyword evidence="3" id="KW-1185">Reference proteome</keyword>
<dbReference type="EMBL" id="JBIMZQ010000055">
    <property type="protein sequence ID" value="KAL3658246.1"/>
    <property type="molecule type" value="Genomic_DNA"/>
</dbReference>
<protein>
    <submittedName>
        <fullName evidence="2">Uncharacterized protein</fullName>
    </submittedName>
</protein>
<evidence type="ECO:0000313" key="2">
    <source>
        <dbReference type="EMBL" id="KAL3658246.1"/>
    </source>
</evidence>
<organism evidence="2 3">
    <name type="scientific">Phytophthora oleae</name>
    <dbReference type="NCBI Taxonomy" id="2107226"/>
    <lineage>
        <taxon>Eukaryota</taxon>
        <taxon>Sar</taxon>
        <taxon>Stramenopiles</taxon>
        <taxon>Oomycota</taxon>
        <taxon>Peronosporomycetes</taxon>
        <taxon>Peronosporales</taxon>
        <taxon>Peronosporaceae</taxon>
        <taxon>Phytophthora</taxon>
    </lineage>
</organism>
<dbReference type="AlphaFoldDB" id="A0ABD3EVM5"/>
<gene>
    <name evidence="2" type="ORF">V7S43_016636</name>
</gene>
<name>A0ABD3EVM5_9STRA</name>